<evidence type="ECO:0000313" key="2">
    <source>
        <dbReference type="Proteomes" id="UP000055024"/>
    </source>
</evidence>
<protein>
    <submittedName>
        <fullName evidence="1">Uncharacterized protein</fullName>
    </submittedName>
</protein>
<accession>A0A0V1H6U4</accession>
<dbReference type="Proteomes" id="UP000055024">
    <property type="component" value="Unassembled WGS sequence"/>
</dbReference>
<comment type="caution">
    <text evidence="1">The sequence shown here is derived from an EMBL/GenBank/DDBJ whole genome shotgun (WGS) entry which is preliminary data.</text>
</comment>
<reference evidence="1 2" key="1">
    <citation type="submission" date="2015-01" db="EMBL/GenBank/DDBJ databases">
        <title>Evolution of Trichinella species and genotypes.</title>
        <authorList>
            <person name="Korhonen P.K."/>
            <person name="Edoardo P."/>
            <person name="Giuseppe L.R."/>
            <person name="Gasser R.B."/>
        </authorList>
    </citation>
    <scope>NUCLEOTIDE SEQUENCE [LARGE SCALE GENOMIC DNA]</scope>
    <source>
        <strain evidence="1">ISS1029</strain>
    </source>
</reference>
<proteinExistence type="predicted"/>
<sequence>MSTGATRSFDLRGKWQRCETFSEFIIALSCCGRAYQNY</sequence>
<keyword evidence="2" id="KW-1185">Reference proteome</keyword>
<evidence type="ECO:0000313" key="1">
    <source>
        <dbReference type="EMBL" id="KRZ05989.1"/>
    </source>
</evidence>
<dbReference type="EMBL" id="JYDP01000127">
    <property type="protein sequence ID" value="KRZ05989.1"/>
    <property type="molecule type" value="Genomic_DNA"/>
</dbReference>
<name>A0A0V1H6U4_9BILA</name>
<gene>
    <name evidence="1" type="ORF">T11_11372</name>
</gene>
<dbReference type="AlphaFoldDB" id="A0A0V1H6U4"/>
<organism evidence="1 2">
    <name type="scientific">Trichinella zimbabwensis</name>
    <dbReference type="NCBI Taxonomy" id="268475"/>
    <lineage>
        <taxon>Eukaryota</taxon>
        <taxon>Metazoa</taxon>
        <taxon>Ecdysozoa</taxon>
        <taxon>Nematoda</taxon>
        <taxon>Enoplea</taxon>
        <taxon>Dorylaimia</taxon>
        <taxon>Trichinellida</taxon>
        <taxon>Trichinellidae</taxon>
        <taxon>Trichinella</taxon>
    </lineage>
</organism>